<dbReference type="AlphaFoldDB" id="A0AAV0GAN2"/>
<reference evidence="1" key="1">
    <citation type="submission" date="2022-07" db="EMBL/GenBank/DDBJ databases">
        <authorList>
            <person name="Macas J."/>
            <person name="Novak P."/>
            <person name="Neumann P."/>
        </authorList>
    </citation>
    <scope>NUCLEOTIDE SEQUENCE</scope>
</reference>
<dbReference type="Proteomes" id="UP001152523">
    <property type="component" value="Unassembled WGS sequence"/>
</dbReference>
<comment type="caution">
    <text evidence="1">The sequence shown here is derived from an EMBL/GenBank/DDBJ whole genome shotgun (WGS) entry which is preliminary data.</text>
</comment>
<evidence type="ECO:0000313" key="1">
    <source>
        <dbReference type="EMBL" id="CAH9144855.1"/>
    </source>
</evidence>
<dbReference type="EMBL" id="CAMAPF010001071">
    <property type="protein sequence ID" value="CAH9144855.1"/>
    <property type="molecule type" value="Genomic_DNA"/>
</dbReference>
<protein>
    <recommendedName>
        <fullName evidence="3">DUF4283 domain-containing protein</fullName>
    </recommendedName>
</protein>
<accession>A0AAV0GAN2</accession>
<keyword evidence="2" id="KW-1185">Reference proteome</keyword>
<dbReference type="PANTHER" id="PTHR31286">
    <property type="entry name" value="GLYCINE-RICH CELL WALL STRUCTURAL PROTEIN 1.8-LIKE"/>
    <property type="match status" value="1"/>
</dbReference>
<dbReference type="PANTHER" id="PTHR31286:SF179">
    <property type="entry name" value="RNASE H TYPE-1 DOMAIN-CONTAINING PROTEIN"/>
    <property type="match status" value="1"/>
</dbReference>
<name>A0AAV0GAN2_9ASTE</name>
<evidence type="ECO:0008006" key="3">
    <source>
        <dbReference type="Google" id="ProtNLM"/>
    </source>
</evidence>
<sequence>MKVTRWTPCNATDRDSPLSPVWVALDGLPIHLHDARALFSITCLLERPLQIDNLTTNFTRPSIARCCIVLNVLKVLPQNFPPILLAFSLTTLPPCVPRMNKKRL</sequence>
<organism evidence="1 2">
    <name type="scientific">Cuscuta epithymum</name>
    <dbReference type="NCBI Taxonomy" id="186058"/>
    <lineage>
        <taxon>Eukaryota</taxon>
        <taxon>Viridiplantae</taxon>
        <taxon>Streptophyta</taxon>
        <taxon>Embryophyta</taxon>
        <taxon>Tracheophyta</taxon>
        <taxon>Spermatophyta</taxon>
        <taxon>Magnoliopsida</taxon>
        <taxon>eudicotyledons</taxon>
        <taxon>Gunneridae</taxon>
        <taxon>Pentapetalae</taxon>
        <taxon>asterids</taxon>
        <taxon>lamiids</taxon>
        <taxon>Solanales</taxon>
        <taxon>Convolvulaceae</taxon>
        <taxon>Cuscuteae</taxon>
        <taxon>Cuscuta</taxon>
        <taxon>Cuscuta subgen. Cuscuta</taxon>
    </lineage>
</organism>
<dbReference type="InterPro" id="IPR040256">
    <property type="entry name" value="At4g02000-like"/>
</dbReference>
<proteinExistence type="predicted"/>
<gene>
    <name evidence="1" type="ORF">CEPIT_LOCUS41767</name>
</gene>
<evidence type="ECO:0000313" key="2">
    <source>
        <dbReference type="Proteomes" id="UP001152523"/>
    </source>
</evidence>